<proteinExistence type="predicted"/>
<gene>
    <name evidence="1" type="ORF">LCGC14_2867120</name>
</gene>
<reference evidence="1" key="1">
    <citation type="journal article" date="2015" name="Nature">
        <title>Complex archaea that bridge the gap between prokaryotes and eukaryotes.</title>
        <authorList>
            <person name="Spang A."/>
            <person name="Saw J.H."/>
            <person name="Jorgensen S.L."/>
            <person name="Zaremba-Niedzwiedzka K."/>
            <person name="Martijn J."/>
            <person name="Lind A.E."/>
            <person name="van Eijk R."/>
            <person name="Schleper C."/>
            <person name="Guy L."/>
            <person name="Ettema T.J."/>
        </authorList>
    </citation>
    <scope>NUCLEOTIDE SEQUENCE</scope>
</reference>
<organism evidence="1">
    <name type="scientific">marine sediment metagenome</name>
    <dbReference type="NCBI Taxonomy" id="412755"/>
    <lineage>
        <taxon>unclassified sequences</taxon>
        <taxon>metagenomes</taxon>
        <taxon>ecological metagenomes</taxon>
    </lineage>
</organism>
<dbReference type="Pfam" id="PF01344">
    <property type="entry name" value="Kelch_1"/>
    <property type="match status" value="1"/>
</dbReference>
<dbReference type="EMBL" id="LAZR01055558">
    <property type="protein sequence ID" value="KKK76098.1"/>
    <property type="molecule type" value="Genomic_DNA"/>
</dbReference>
<dbReference type="InterPro" id="IPR006652">
    <property type="entry name" value="Kelch_1"/>
</dbReference>
<protein>
    <submittedName>
        <fullName evidence="1">Uncharacterized protein</fullName>
    </submittedName>
</protein>
<comment type="caution">
    <text evidence="1">The sequence shown here is derived from an EMBL/GenBank/DDBJ whole genome shotgun (WGS) entry which is preliminary data.</text>
</comment>
<name>A0A0F8Y480_9ZZZZ</name>
<dbReference type="AlphaFoldDB" id="A0A0F8Y480"/>
<sequence>MRSLFVYLALTFLITGCEIWTVEDKPGSWEYVTEFPGQIRESANSFVIDGIAYVGLGFSLIRDNDYNNSDSIYLHDFWKYDPRVDTWTQLADFPGKTTRNVACFAVNDVGYIIVQYGRSNTMWEYNSKEDNWKQLDDFPGLSRYWAI</sequence>
<dbReference type="PROSITE" id="PS51257">
    <property type="entry name" value="PROKAR_LIPOPROTEIN"/>
    <property type="match status" value="1"/>
</dbReference>
<dbReference type="SUPFAM" id="SSF117281">
    <property type="entry name" value="Kelch motif"/>
    <property type="match status" value="1"/>
</dbReference>
<evidence type="ECO:0000313" key="1">
    <source>
        <dbReference type="EMBL" id="KKK76098.1"/>
    </source>
</evidence>
<accession>A0A0F8Y480</accession>
<dbReference type="Gene3D" id="2.120.10.80">
    <property type="entry name" value="Kelch-type beta propeller"/>
    <property type="match status" value="1"/>
</dbReference>
<dbReference type="InterPro" id="IPR015915">
    <property type="entry name" value="Kelch-typ_b-propeller"/>
</dbReference>
<feature type="non-terminal residue" evidence="1">
    <location>
        <position position="147"/>
    </location>
</feature>